<dbReference type="OrthoDB" id="207120at2759"/>
<feature type="domain" description="SH3" evidence="4">
    <location>
        <begin position="5"/>
        <end position="70"/>
    </location>
</feature>
<proteinExistence type="predicted"/>
<feature type="compositionally biased region" description="Basic residues" evidence="3">
    <location>
        <begin position="1081"/>
        <end position="1093"/>
    </location>
</feature>
<feature type="compositionally biased region" description="Pro residues" evidence="3">
    <location>
        <begin position="1049"/>
        <end position="1058"/>
    </location>
</feature>
<feature type="compositionally biased region" description="Acidic residues" evidence="3">
    <location>
        <begin position="610"/>
        <end position="654"/>
    </location>
</feature>
<dbReference type="InterPro" id="IPR035552">
    <property type="entry name" value="Mti1_SH3"/>
</dbReference>
<feature type="compositionally biased region" description="Polar residues" evidence="3">
    <location>
        <begin position="176"/>
        <end position="210"/>
    </location>
</feature>
<feature type="compositionally biased region" description="Polar residues" evidence="3">
    <location>
        <begin position="217"/>
        <end position="226"/>
    </location>
</feature>
<feature type="compositionally biased region" description="Polar residues" evidence="3">
    <location>
        <begin position="656"/>
        <end position="676"/>
    </location>
</feature>
<dbReference type="PANTHER" id="PTHR46026">
    <property type="entry name" value="RHO-TYPE GUANINE NUCLEOTIDE EXCHANGE FACTOR, ISOFORM F"/>
    <property type="match status" value="1"/>
</dbReference>
<keyword evidence="1 2" id="KW-0728">SH3 domain</keyword>
<feature type="compositionally biased region" description="Polar residues" evidence="3">
    <location>
        <begin position="283"/>
        <end position="305"/>
    </location>
</feature>
<feature type="region of interest" description="Disordered" evidence="3">
    <location>
        <begin position="746"/>
        <end position="833"/>
    </location>
</feature>
<dbReference type="CDD" id="cd11887">
    <property type="entry name" value="SH3_Bbc1"/>
    <property type="match status" value="1"/>
</dbReference>
<dbReference type="InterPro" id="IPR036028">
    <property type="entry name" value="SH3-like_dom_sf"/>
</dbReference>
<evidence type="ECO:0000313" key="6">
    <source>
        <dbReference type="Proteomes" id="UP000095009"/>
    </source>
</evidence>
<dbReference type="Pfam" id="PF00018">
    <property type="entry name" value="SH3_1"/>
    <property type="match status" value="1"/>
</dbReference>
<protein>
    <recommendedName>
        <fullName evidence="4">SH3 domain-containing protein</fullName>
    </recommendedName>
</protein>
<feature type="region of interest" description="Disordered" evidence="3">
    <location>
        <begin position="547"/>
        <end position="573"/>
    </location>
</feature>
<evidence type="ECO:0000256" key="2">
    <source>
        <dbReference type="PROSITE-ProRule" id="PRU00192"/>
    </source>
</evidence>
<dbReference type="SMART" id="SM00326">
    <property type="entry name" value="SH3"/>
    <property type="match status" value="1"/>
</dbReference>
<name>A0A1E3PE53_9ASCO</name>
<dbReference type="PROSITE" id="PS50002">
    <property type="entry name" value="SH3"/>
    <property type="match status" value="1"/>
</dbReference>
<feature type="region of interest" description="Disordered" evidence="3">
    <location>
        <begin position="370"/>
        <end position="459"/>
    </location>
</feature>
<feature type="region of interest" description="Disordered" evidence="3">
    <location>
        <begin position="480"/>
        <end position="519"/>
    </location>
</feature>
<feature type="compositionally biased region" description="Acidic residues" evidence="3">
    <location>
        <begin position="749"/>
        <end position="761"/>
    </location>
</feature>
<dbReference type="InterPro" id="IPR001452">
    <property type="entry name" value="SH3_domain"/>
</dbReference>
<dbReference type="InterPro" id="IPR057402">
    <property type="entry name" value="AIM3_BBC1_C"/>
</dbReference>
<feature type="region of interest" description="Disordered" evidence="3">
    <location>
        <begin position="169"/>
        <end position="250"/>
    </location>
</feature>
<keyword evidence="6" id="KW-1185">Reference proteome</keyword>
<dbReference type="Proteomes" id="UP000095009">
    <property type="component" value="Unassembled WGS sequence"/>
</dbReference>
<dbReference type="PANTHER" id="PTHR46026:SF1">
    <property type="entry name" value="RHO-TYPE GUANINE NUCLEOTIDE EXCHANGE FACTOR, ISOFORM F"/>
    <property type="match status" value="1"/>
</dbReference>
<evidence type="ECO:0000256" key="1">
    <source>
        <dbReference type="ARBA" id="ARBA00022443"/>
    </source>
</evidence>
<feature type="region of interest" description="Disordered" evidence="3">
    <location>
        <begin position="1011"/>
        <end position="1106"/>
    </location>
</feature>
<dbReference type="SUPFAM" id="SSF50044">
    <property type="entry name" value="SH3-domain"/>
    <property type="match status" value="1"/>
</dbReference>
<sequence>MSAPSIPVKVRALYEYTSDHPDDLTFDVGQVIDVSAVEDEEWFSGTYTNPWTGVLKSGMFPRNFVEAVAEENPSQDIVHHKPLAQEGFSKEIAKEEVEEKEGNEESEEGYNKEEKICPAVEMADRKGTVVSIEKKPEPVYQQAELEYKLKNTSEENDYKPIVNHTGIEIAPKSIGPSPSTISVQSKEVAALSTSAHQDPPENNAQKLSTQTDDDASESMSTPSLKSSFRDRIAAFNAQNDSPPVPTNKEVKSSFVKKPFAPDAHSSYVPSIPQSYAYKKEAPTPSSGLVRSPSISTNSASLSGSTPNKIVAISHENENSTIPMPEVSETLLPEPTALGISESQLQEEPIKISLKDRIMLLQQKQKEEQERAAASLAKKKVKKAQHTHQPLHETKQDLDDISSLVRTRRSSNMSETSVHSGHSFAYSQHADIGNREQALIDEGDEENQENTYDEAPFQDVTSDIRSITSVNSMPRRASIISQGIHPILKESQRSEESEGDAISDENKSINSDSEDEEAKRIALSERMAKLSGGMGMHLGMIMPGFGIPSAVSAPKKKAPECRNNEKNEDEIPKSAAPVSILPMLPAHSVGLSSAPIVTDKTIESGGNGYGLEEEEKEEKEEKEEQVEVEEEREEEKEGEEHETEEDHEKDDDEEVVNQQYQKDSFPSRSDPHSSQQEVLCRDDGSEVTYTATDSSNLEKKRSQKVISKSAKRESTLGLKLDQESPTSLPKNAYSEKALQNDMYSLNIESEYLDEEDDFEEHEEQQNLEVVHSSNESSLNLSNDEADYDDLVSEAPIESRHSTLPPLSDQLENSLVKDGPSDDANMGDDEETESEVDFIGRDLHGVSNESPSLQNYSPRVPVPVQPNNAIASAHNKRLSYIGGSGTMPPIPSGYIPPHSIVAPNAPSTDLNTLIYQSGSQDPPISFPVSEVFTHSSPSRPLPPPVPPATLAARRNSFDSENLNLRNPAHTRAPSVATMTRHSLVKDDINDVTGYDADEDTDFNASISFDETDPSVYQLSAPGSRGAPTTTFGAPSRAHTEPISANRFSHPNHPPPPPPPLSSVVTTSIPPSGSSGQGFPRSHQGTHSHTIHHYSHKPPPSPPVLAAQIPPAHASPVSATFSPTIRSAGPTMRSSIDSVRPLITLSIAAQDLNLSGDWWETPSDVPHVLKQKSDDCIYEVEESEVTKRGGKVMVTKDIYILYHDYSQTVISVQFDRNDPNGVLVTQTHTPPPAVPSQSQLEQASSKYGSQVLKLALASLNKSFPTHTLVSSLLGRIPGALRSIGSKTHGALVYTNLGNASIQQFDEIRNGDIISFRKAKFQGHKGSLRQKYSSEVGLSKIHLGVVYEWDGTKKKVRVIEQSETNGKVKHESYKLGDLKSGEIKVFRAMDRQYVGWE</sequence>
<feature type="compositionally biased region" description="Low complexity" evidence="3">
    <location>
        <begin position="765"/>
        <end position="781"/>
    </location>
</feature>
<feature type="region of interest" description="Disordered" evidence="3">
    <location>
        <begin position="1112"/>
        <end position="1131"/>
    </location>
</feature>
<reference evidence="5 6" key="1">
    <citation type="journal article" date="2016" name="Proc. Natl. Acad. Sci. U.S.A.">
        <title>Comparative genomics of biotechnologically important yeasts.</title>
        <authorList>
            <person name="Riley R."/>
            <person name="Haridas S."/>
            <person name="Wolfe K.H."/>
            <person name="Lopes M.R."/>
            <person name="Hittinger C.T."/>
            <person name="Goeker M."/>
            <person name="Salamov A.A."/>
            <person name="Wisecaver J.H."/>
            <person name="Long T.M."/>
            <person name="Calvey C.H."/>
            <person name="Aerts A.L."/>
            <person name="Barry K.W."/>
            <person name="Choi C."/>
            <person name="Clum A."/>
            <person name="Coughlan A.Y."/>
            <person name="Deshpande S."/>
            <person name="Douglass A.P."/>
            <person name="Hanson S.J."/>
            <person name="Klenk H.-P."/>
            <person name="LaButti K.M."/>
            <person name="Lapidus A."/>
            <person name="Lindquist E.A."/>
            <person name="Lipzen A.M."/>
            <person name="Meier-Kolthoff J.P."/>
            <person name="Ohm R.A."/>
            <person name="Otillar R.P."/>
            <person name="Pangilinan J.L."/>
            <person name="Peng Y."/>
            <person name="Rokas A."/>
            <person name="Rosa C.A."/>
            <person name="Scheuner C."/>
            <person name="Sibirny A.A."/>
            <person name="Slot J.C."/>
            <person name="Stielow J.B."/>
            <person name="Sun H."/>
            <person name="Kurtzman C.P."/>
            <person name="Blackwell M."/>
            <person name="Grigoriev I.V."/>
            <person name="Jeffries T.W."/>
        </authorList>
    </citation>
    <scope>NUCLEOTIDE SEQUENCE [LARGE SCALE GENOMIC DNA]</scope>
    <source>
        <strain evidence="5 6">DSM 6958</strain>
    </source>
</reference>
<dbReference type="Pfam" id="PF25459">
    <property type="entry name" value="AIM3_BBC1_C"/>
    <property type="match status" value="1"/>
</dbReference>
<feature type="compositionally biased region" description="Acidic residues" evidence="3">
    <location>
        <begin position="823"/>
        <end position="833"/>
    </location>
</feature>
<evidence type="ECO:0000256" key="3">
    <source>
        <dbReference type="SAM" id="MobiDB-lite"/>
    </source>
</evidence>
<feature type="region of interest" description="Disordered" evidence="3">
    <location>
        <begin position="591"/>
        <end position="734"/>
    </location>
</feature>
<feature type="compositionally biased region" description="Basic and acidic residues" evidence="3">
    <location>
        <begin position="486"/>
        <end position="495"/>
    </location>
</feature>
<feature type="compositionally biased region" description="Basic and acidic residues" evidence="3">
    <location>
        <begin position="556"/>
        <end position="571"/>
    </location>
</feature>
<gene>
    <name evidence="5" type="ORF">NADFUDRAFT_48033</name>
</gene>
<feature type="compositionally biased region" description="Basic residues" evidence="3">
    <location>
        <begin position="376"/>
        <end position="385"/>
    </location>
</feature>
<feature type="region of interest" description="Disordered" evidence="3">
    <location>
        <begin position="280"/>
        <end position="305"/>
    </location>
</feature>
<dbReference type="STRING" id="857566.A0A1E3PE53"/>
<dbReference type="EMBL" id="KV454414">
    <property type="protein sequence ID" value="ODQ63693.1"/>
    <property type="molecule type" value="Genomic_DNA"/>
</dbReference>
<evidence type="ECO:0000259" key="4">
    <source>
        <dbReference type="PROSITE" id="PS50002"/>
    </source>
</evidence>
<dbReference type="Gene3D" id="2.30.30.40">
    <property type="entry name" value="SH3 Domains"/>
    <property type="match status" value="1"/>
</dbReference>
<feature type="compositionally biased region" description="Low complexity" evidence="3">
    <location>
        <begin position="1059"/>
        <end position="1071"/>
    </location>
</feature>
<evidence type="ECO:0000313" key="5">
    <source>
        <dbReference type="EMBL" id="ODQ63693.1"/>
    </source>
</evidence>
<organism evidence="5 6">
    <name type="scientific">Nadsonia fulvescens var. elongata DSM 6958</name>
    <dbReference type="NCBI Taxonomy" id="857566"/>
    <lineage>
        <taxon>Eukaryota</taxon>
        <taxon>Fungi</taxon>
        <taxon>Dikarya</taxon>
        <taxon>Ascomycota</taxon>
        <taxon>Saccharomycotina</taxon>
        <taxon>Dipodascomycetes</taxon>
        <taxon>Dipodascales</taxon>
        <taxon>Dipodascales incertae sedis</taxon>
        <taxon>Nadsonia</taxon>
    </lineage>
</organism>
<accession>A0A1E3PE53</accession>
<feature type="compositionally biased region" description="Acidic residues" evidence="3">
    <location>
        <begin position="438"/>
        <end position="451"/>
    </location>
</feature>
<feature type="compositionally biased region" description="Polar residues" evidence="3">
    <location>
        <begin position="409"/>
        <end position="419"/>
    </location>
</feature>